<dbReference type="Pfam" id="PF01966">
    <property type="entry name" value="HD"/>
    <property type="match status" value="1"/>
</dbReference>
<feature type="domain" description="HD/PDEase" evidence="1">
    <location>
        <begin position="1"/>
        <end position="115"/>
    </location>
</feature>
<dbReference type="SMART" id="SM00471">
    <property type="entry name" value="HDc"/>
    <property type="match status" value="1"/>
</dbReference>
<dbReference type="InterPro" id="IPR006674">
    <property type="entry name" value="HD_domain"/>
</dbReference>
<sequence length="171" mass="19265">MLPNIREHSIVVARVAQLLVQGFQKNGSSLNRDLALAGALLHDIAKTQCLGDNDGNHAKMGREICLKHGYERVGDIVASHVVLKSNGSGPVTEKEIVYYADKRVNHNQIVTLEERLAYINKTYGADNQKRQELIQVNFMKCLKLETLIFADLPFAPEDVEPMVEKKRDWLI</sequence>
<accession>A0A8J6TFS6</accession>
<dbReference type="NCBIfam" id="TIGR00277">
    <property type="entry name" value="HDIG"/>
    <property type="match status" value="1"/>
</dbReference>
<dbReference type="InterPro" id="IPR003607">
    <property type="entry name" value="HD/PDEase_dom"/>
</dbReference>
<evidence type="ECO:0000313" key="3">
    <source>
        <dbReference type="Proteomes" id="UP000614424"/>
    </source>
</evidence>
<dbReference type="Gene3D" id="1.10.3210.10">
    <property type="entry name" value="Hypothetical protein af1432"/>
    <property type="match status" value="1"/>
</dbReference>
<evidence type="ECO:0000259" key="1">
    <source>
        <dbReference type="SMART" id="SM00471"/>
    </source>
</evidence>
<dbReference type="SUPFAM" id="SSF109604">
    <property type="entry name" value="HD-domain/PDEase-like"/>
    <property type="match status" value="1"/>
</dbReference>
<gene>
    <name evidence="2" type="ORF">H8E41_08260</name>
</gene>
<dbReference type="AlphaFoldDB" id="A0A8J6TFS6"/>
<evidence type="ECO:0000313" key="2">
    <source>
        <dbReference type="EMBL" id="MBC8317887.1"/>
    </source>
</evidence>
<organism evidence="2 3">
    <name type="scientific">Candidatus Desulfobia pelagia</name>
    <dbReference type="NCBI Taxonomy" id="2841692"/>
    <lineage>
        <taxon>Bacteria</taxon>
        <taxon>Pseudomonadati</taxon>
        <taxon>Thermodesulfobacteriota</taxon>
        <taxon>Desulfobulbia</taxon>
        <taxon>Desulfobulbales</taxon>
        <taxon>Desulfobulbaceae</taxon>
        <taxon>Candidatus Desulfobia</taxon>
    </lineage>
</organism>
<dbReference type="InterPro" id="IPR006675">
    <property type="entry name" value="HDIG_dom"/>
</dbReference>
<protein>
    <submittedName>
        <fullName evidence="2">HDIG domain-containing protein</fullName>
    </submittedName>
</protein>
<dbReference type="Proteomes" id="UP000614424">
    <property type="component" value="Unassembled WGS sequence"/>
</dbReference>
<proteinExistence type="predicted"/>
<dbReference type="EMBL" id="JACNJZ010000113">
    <property type="protein sequence ID" value="MBC8317887.1"/>
    <property type="molecule type" value="Genomic_DNA"/>
</dbReference>
<name>A0A8J6TFS6_9BACT</name>
<dbReference type="CDD" id="cd00077">
    <property type="entry name" value="HDc"/>
    <property type="match status" value="1"/>
</dbReference>
<reference evidence="2 3" key="1">
    <citation type="submission" date="2020-08" db="EMBL/GenBank/DDBJ databases">
        <title>Bridging the membrane lipid divide: bacteria of the FCB group superphylum have the potential to synthesize archaeal ether lipids.</title>
        <authorList>
            <person name="Villanueva L."/>
            <person name="Von Meijenfeldt F.A.B."/>
            <person name="Westbye A.B."/>
            <person name="Yadav S."/>
            <person name="Hopmans E.C."/>
            <person name="Dutilh B.E."/>
            <person name="Sinninghe Damste J.S."/>
        </authorList>
    </citation>
    <scope>NUCLEOTIDE SEQUENCE [LARGE SCALE GENOMIC DNA]</scope>
    <source>
        <strain evidence="2">NIOZ-UU47</strain>
    </source>
</reference>
<comment type="caution">
    <text evidence="2">The sequence shown here is derived from an EMBL/GenBank/DDBJ whole genome shotgun (WGS) entry which is preliminary data.</text>
</comment>